<protein>
    <submittedName>
        <fullName evidence="2">Thioesterase superfamily member 4</fullName>
    </submittedName>
</protein>
<feature type="domain" description="Thioesterase" evidence="1">
    <location>
        <begin position="162"/>
        <end position="240"/>
    </location>
</feature>
<dbReference type="PANTHER" id="PTHR47260">
    <property type="entry name" value="UPF0644 PROTEIN PB2B4.06"/>
    <property type="match status" value="1"/>
</dbReference>
<dbReference type="AlphaFoldDB" id="A0A061RV78"/>
<dbReference type="CDD" id="cd03443">
    <property type="entry name" value="PaaI_thioesterase"/>
    <property type="match status" value="1"/>
</dbReference>
<accession>A0A061RV78</accession>
<dbReference type="InterPro" id="IPR052061">
    <property type="entry name" value="PTE-AB_protein"/>
</dbReference>
<evidence type="ECO:0000259" key="1">
    <source>
        <dbReference type="Pfam" id="PF03061"/>
    </source>
</evidence>
<dbReference type="Gene3D" id="3.10.129.10">
    <property type="entry name" value="Hotdog Thioesterase"/>
    <property type="match status" value="1"/>
</dbReference>
<proteinExistence type="predicted"/>
<dbReference type="InterPro" id="IPR029069">
    <property type="entry name" value="HotDog_dom_sf"/>
</dbReference>
<gene>
    <name evidence="2" type="primary">THEM4</name>
    <name evidence="2" type="ORF">TSPGSL018_21816</name>
</gene>
<name>A0A061RV78_9CHLO</name>
<dbReference type="SUPFAM" id="SSF54637">
    <property type="entry name" value="Thioesterase/thiol ester dehydrase-isomerase"/>
    <property type="match status" value="1"/>
</dbReference>
<dbReference type="EMBL" id="GBEZ01009728">
    <property type="protein sequence ID" value="JAC75883.1"/>
    <property type="molecule type" value="Transcribed_RNA"/>
</dbReference>
<dbReference type="Pfam" id="PF03061">
    <property type="entry name" value="4HBT"/>
    <property type="match status" value="1"/>
</dbReference>
<organism evidence="2">
    <name type="scientific">Tetraselmis sp. GSL018</name>
    <dbReference type="NCBI Taxonomy" id="582737"/>
    <lineage>
        <taxon>Eukaryota</taxon>
        <taxon>Viridiplantae</taxon>
        <taxon>Chlorophyta</taxon>
        <taxon>core chlorophytes</taxon>
        <taxon>Chlorodendrophyceae</taxon>
        <taxon>Chlorodendrales</taxon>
        <taxon>Chlorodendraceae</taxon>
        <taxon>Tetraselmis</taxon>
    </lineage>
</organism>
<dbReference type="InterPro" id="IPR006683">
    <property type="entry name" value="Thioestr_dom"/>
</dbReference>
<evidence type="ECO:0000313" key="2">
    <source>
        <dbReference type="EMBL" id="JAC75883.1"/>
    </source>
</evidence>
<dbReference type="PANTHER" id="PTHR47260:SF1">
    <property type="entry name" value="UPF0644 PROTEIN PB2B4.06"/>
    <property type="match status" value="1"/>
</dbReference>
<sequence>MLAYRRLVFTTSLLRSCERVLPQKAGPSRTYAQQLASFSPLNKKLDLLRNKHSKFGLGLLTAVVASAGGIGLSQSYNPDRRLEQDSEYTELVQELVGSESLIPLLTTSLILSGQSPVGKDHLFSNLLKSGLVNDIHCFFDADKRRFHTLLDLGPDVCGHPTIVHGGITAAIMDEAFGGLIFCLKKKKVLGPGPPFTVKLEVEYKKPIRVNRNIVCSTEILDVDGRKVWVGATIVDVKSRETYATGKALFVTPKLKLEKPWTFAAWAKSFLMFYSP</sequence>
<reference evidence="2" key="1">
    <citation type="submission" date="2014-05" db="EMBL/GenBank/DDBJ databases">
        <title>The transcriptome of the halophilic microalga Tetraselmis sp. GSL018 isolated from the Great Salt Lake, Utah.</title>
        <authorList>
            <person name="Jinkerson R.E."/>
            <person name="D'Adamo S."/>
            <person name="Posewitz M.C."/>
        </authorList>
    </citation>
    <scope>NUCLEOTIDE SEQUENCE</scope>
    <source>
        <strain evidence="2">GSL018</strain>
    </source>
</reference>